<name>A0A2H3D1I8_ARMGA</name>
<gene>
    <name evidence="1" type="ORF">ARMGADRAFT_352307</name>
</gene>
<accession>A0A2H3D1I8</accession>
<keyword evidence="2" id="KW-1185">Reference proteome</keyword>
<evidence type="ECO:0000313" key="2">
    <source>
        <dbReference type="Proteomes" id="UP000217790"/>
    </source>
</evidence>
<reference evidence="2" key="1">
    <citation type="journal article" date="2017" name="Nat. Ecol. Evol.">
        <title>Genome expansion and lineage-specific genetic innovations in the forest pathogenic fungi Armillaria.</title>
        <authorList>
            <person name="Sipos G."/>
            <person name="Prasanna A.N."/>
            <person name="Walter M.C."/>
            <person name="O'Connor E."/>
            <person name="Balint B."/>
            <person name="Krizsan K."/>
            <person name="Kiss B."/>
            <person name="Hess J."/>
            <person name="Varga T."/>
            <person name="Slot J."/>
            <person name="Riley R."/>
            <person name="Boka B."/>
            <person name="Rigling D."/>
            <person name="Barry K."/>
            <person name="Lee J."/>
            <person name="Mihaltcheva S."/>
            <person name="LaButti K."/>
            <person name="Lipzen A."/>
            <person name="Waldron R."/>
            <person name="Moloney N.M."/>
            <person name="Sperisen C."/>
            <person name="Kredics L."/>
            <person name="Vagvoelgyi C."/>
            <person name="Patrignani A."/>
            <person name="Fitzpatrick D."/>
            <person name="Nagy I."/>
            <person name="Doyle S."/>
            <person name="Anderson J.B."/>
            <person name="Grigoriev I.V."/>
            <person name="Gueldener U."/>
            <person name="Muensterkoetter M."/>
            <person name="Nagy L.G."/>
        </authorList>
    </citation>
    <scope>NUCLEOTIDE SEQUENCE [LARGE SCALE GENOMIC DNA]</scope>
    <source>
        <strain evidence="2">Ar21-2</strain>
    </source>
</reference>
<organism evidence="1 2">
    <name type="scientific">Armillaria gallica</name>
    <name type="common">Bulbous honey fungus</name>
    <name type="synonym">Armillaria bulbosa</name>
    <dbReference type="NCBI Taxonomy" id="47427"/>
    <lineage>
        <taxon>Eukaryota</taxon>
        <taxon>Fungi</taxon>
        <taxon>Dikarya</taxon>
        <taxon>Basidiomycota</taxon>
        <taxon>Agaricomycotina</taxon>
        <taxon>Agaricomycetes</taxon>
        <taxon>Agaricomycetidae</taxon>
        <taxon>Agaricales</taxon>
        <taxon>Marasmiineae</taxon>
        <taxon>Physalacriaceae</taxon>
        <taxon>Armillaria</taxon>
    </lineage>
</organism>
<proteinExistence type="predicted"/>
<dbReference type="AlphaFoldDB" id="A0A2H3D1I8"/>
<protein>
    <submittedName>
        <fullName evidence="1">Uncharacterized protein</fullName>
    </submittedName>
</protein>
<dbReference type="InParanoid" id="A0A2H3D1I8"/>
<dbReference type="OrthoDB" id="3125707at2759"/>
<sequence length="177" mass="19940">MLRNITSLSVPVSTWPCKTTSWHRRHPRLTFSTARSTFSLEILFTISVNPRCWGGLPLRTIFIATIPICLSTLRHSSPSTRLHTLSMGHGVGELSHLHKRRHVTPTKLQPVSSLFAYRRRVSFALRARFESQQEGSQPAPSQERRECAAHCFCPGRIILCSNLRLGIPLSSPVFVSL</sequence>
<dbReference type="Proteomes" id="UP000217790">
    <property type="component" value="Unassembled WGS sequence"/>
</dbReference>
<evidence type="ECO:0000313" key="1">
    <source>
        <dbReference type="EMBL" id="PBK89105.1"/>
    </source>
</evidence>
<dbReference type="EMBL" id="KZ293670">
    <property type="protein sequence ID" value="PBK89105.1"/>
    <property type="molecule type" value="Genomic_DNA"/>
</dbReference>